<evidence type="ECO:0000256" key="1">
    <source>
        <dbReference type="SAM" id="Coils"/>
    </source>
</evidence>
<reference evidence="3" key="1">
    <citation type="submission" date="2021-01" db="EMBL/GenBank/DDBJ databases">
        <authorList>
            <person name="Corre E."/>
            <person name="Pelletier E."/>
            <person name="Niang G."/>
            <person name="Scheremetjew M."/>
            <person name="Finn R."/>
            <person name="Kale V."/>
            <person name="Holt S."/>
            <person name="Cochrane G."/>
            <person name="Meng A."/>
            <person name="Brown T."/>
            <person name="Cohen L."/>
        </authorList>
    </citation>
    <scope>NUCLEOTIDE SEQUENCE</scope>
    <source>
        <strain evidence="3">RCC927</strain>
    </source>
</reference>
<name>A0A7S3BDR0_9VIRI</name>
<evidence type="ECO:0000313" key="3">
    <source>
        <dbReference type="EMBL" id="CAE0132156.1"/>
    </source>
</evidence>
<accession>A0A7S3BDR0</accession>
<protein>
    <submittedName>
        <fullName evidence="3">Uncharacterized protein</fullName>
    </submittedName>
</protein>
<dbReference type="EMBL" id="HBHY01005898">
    <property type="protein sequence ID" value="CAE0132156.1"/>
    <property type="molecule type" value="Transcribed_RNA"/>
</dbReference>
<proteinExistence type="predicted"/>
<sequence>MAPAREGTSRASAAFALRDAAFRGKVESALQAARRVLAGGGAPLRYAGDVPHAYADKFCVAAACCGAAVASELAALRAVGLGEEALQQALGWQRAGRAVTLRLDGATRCALKEQRTRVEESPKVTETVTEERSGGFGFGSRTKERTVSVKHEVKEWTWAIAAEWKLQLFTGAAPEDSSGACVLLAGRASEPAEAVTRSEVPPRPKEVAWAAVELDLTWLLRQVEKDLSVRFEIDRAAGDCYTPARNAQVAAAVEHFEAVTKFTKGLTARMVECCALDPAQQRHATGWLPPATSASGIYVAVPAALALAEGGAADAAASEEASPAASGDGHAVVRVVLPASDAGDASETLLMSEPQMATLLTESLRSLDAIYTQLDRKAAESPNPAGPCSAAEVWLQQAAGTFLRAVATSALCAVADVEDMIRRQVVAAVGRELTEKDFSEYMSFHCRNLFGAAYRPRPFCHAIRRPGHAPEGELSICTGGDALPIETMVATRLHDTEGALVPPMHIKLSAAARLAFTGDRYVHGLVRHAFSSSSALQLHLRARARQFSSFVLVAGTITAADELTPKAALLVRDKDELDIPLMLETIPTQKEFRDAIESLSPEQQDFCKALRSMQLASTLFGIAIIQVKPQMERLLNLPPDALTKEIKLTRDLLSLFCNYQMPSDLLSFGGDAEAGVKEKIAVVAEQVAAMNEMIAEEKKAEAEEAVLQRRFETGGGGGGGLFGARADDLVEGFCEKLADSSQSFGSARVRRMKGMPKATAVFGAAPPAPQMRARGAPLAMAPPMPHAAQQQQVMPSAMPQAHDFADQVEEAPAPGAEVTSDAEPPQQQPAPAAQAGGAGGTVDVHSDVTTLPSRLDAACAGSEARAGALRATVIKPADAWSKTSQPKLLGAKKTTSLRIGSDEEKGARAEAMDLLDALSRSGELLVECAELHVVLAATHCFDSTLIDTVVAENINPIAKVERSCVSIASVVHGGIDPAAMLPQAAAERLGFIESSA</sequence>
<feature type="coiled-coil region" evidence="1">
    <location>
        <begin position="683"/>
        <end position="710"/>
    </location>
</feature>
<dbReference type="AlphaFoldDB" id="A0A7S3BDR0"/>
<gene>
    <name evidence="3" type="ORF">PSIN1315_LOCUS3808</name>
</gene>
<feature type="compositionally biased region" description="Low complexity" evidence="2">
    <location>
        <begin position="786"/>
        <end position="795"/>
    </location>
</feature>
<feature type="region of interest" description="Disordered" evidence="2">
    <location>
        <begin position="775"/>
        <end position="846"/>
    </location>
</feature>
<evidence type="ECO:0000256" key="2">
    <source>
        <dbReference type="SAM" id="MobiDB-lite"/>
    </source>
</evidence>
<keyword evidence="1" id="KW-0175">Coiled coil</keyword>
<organism evidence="3">
    <name type="scientific">Prasinoderma singulare</name>
    <dbReference type="NCBI Taxonomy" id="676789"/>
    <lineage>
        <taxon>Eukaryota</taxon>
        <taxon>Viridiplantae</taxon>
        <taxon>Prasinodermophyta</taxon>
        <taxon>Prasinodermophyceae</taxon>
        <taxon>Prasinodermales</taxon>
        <taxon>Prasinodermaceae</taxon>
        <taxon>Prasinoderma</taxon>
    </lineage>
</organism>